<dbReference type="EMBL" id="CP059052">
    <property type="protein sequence ID" value="QLJ12526.1"/>
    <property type="molecule type" value="Genomic_DNA"/>
</dbReference>
<gene>
    <name evidence="1" type="ORF">H0H12_18925</name>
</gene>
<dbReference type="Pfam" id="PF18143">
    <property type="entry name" value="HAD_SAK_2"/>
    <property type="match status" value="1"/>
</dbReference>
<dbReference type="Proteomes" id="UP000510934">
    <property type="component" value="Chromosome"/>
</dbReference>
<sequence length="176" mass="19682">MKVSDRSKLISTTPALFLDYDGVLHPDLVSLTPKGYELLCPGHLMMHAGILAEILEDFPSVSLHLSTSWVRFIGLRRACEALPTALRDRVLSATWQSRMSPQSRATYDTQSRFEQIQSATTRLGIGRWLAIDADPLHSWPFADDRLIRCNPALGLGEVRTQISLWDKLDLLVPAQG</sequence>
<dbReference type="AlphaFoldDB" id="A0A7D5VWC2"/>
<evidence type="ECO:0000313" key="1">
    <source>
        <dbReference type="EMBL" id="QLJ12526.1"/>
    </source>
</evidence>
<organism evidence="1 2">
    <name type="scientific">Pseudomonas putida</name>
    <name type="common">Arthrobacter siderocapsulatus</name>
    <dbReference type="NCBI Taxonomy" id="303"/>
    <lineage>
        <taxon>Bacteria</taxon>
        <taxon>Pseudomonadati</taxon>
        <taxon>Pseudomonadota</taxon>
        <taxon>Gammaproteobacteria</taxon>
        <taxon>Pseudomonadales</taxon>
        <taxon>Pseudomonadaceae</taxon>
        <taxon>Pseudomonas</taxon>
    </lineage>
</organism>
<proteinExistence type="predicted"/>
<protein>
    <submittedName>
        <fullName evidence="1">Uncharacterized protein</fullName>
    </submittedName>
</protein>
<dbReference type="RefSeq" id="WP_180688395.1">
    <property type="nucleotide sequence ID" value="NZ_CP059052.1"/>
</dbReference>
<evidence type="ECO:0000313" key="2">
    <source>
        <dbReference type="Proteomes" id="UP000510934"/>
    </source>
</evidence>
<name>A0A7D5VWC2_PSEPU</name>
<reference evidence="1 2" key="1">
    <citation type="journal article" date="2009" name="Mikrobiologiia">
        <title>[Phenanthren biodegradation and interaction of Pseudomonas putida BS3701 and Burkholderia sp.BS3702 in plant rhizosphere].</title>
        <authorList>
            <person name="Ovchinnikova A.A."/>
            <person name="Vetrova A.A."/>
            <person name="Filonov A.E."/>
            <person name="Boronin A.M."/>
        </authorList>
    </citation>
    <scope>NUCLEOTIDE SEQUENCE [LARGE SCALE GENOMIC DNA]</scope>
    <source>
        <strain evidence="1 2">BS3701</strain>
    </source>
</reference>
<accession>A0A7D5VWC2</accession>